<dbReference type="GO" id="GO:0005635">
    <property type="term" value="C:nuclear envelope"/>
    <property type="evidence" value="ECO:0007669"/>
    <property type="project" value="TreeGrafter"/>
</dbReference>
<name>A0A1D2VJ71_9ASCO</name>
<dbReference type="Gene3D" id="1.25.10.10">
    <property type="entry name" value="Leucine-rich Repeat Variant"/>
    <property type="match status" value="1"/>
</dbReference>
<proteinExistence type="predicted"/>
<evidence type="ECO:0000313" key="5">
    <source>
        <dbReference type="EMBL" id="ODV61668.1"/>
    </source>
</evidence>
<dbReference type="Pfam" id="PF03810">
    <property type="entry name" value="IBN_N"/>
    <property type="match status" value="1"/>
</dbReference>
<dbReference type="PANTHER" id="PTHR10997">
    <property type="entry name" value="IMPORTIN-7, 8, 11"/>
    <property type="match status" value="1"/>
</dbReference>
<keyword evidence="6" id="KW-1185">Reference proteome</keyword>
<accession>A0A1D2VJ71</accession>
<keyword evidence="3" id="KW-0539">Nucleus</keyword>
<dbReference type="GeneID" id="30964143"/>
<gene>
    <name evidence="5" type="ORF">ASCRUDRAFT_34291</name>
</gene>
<dbReference type="GO" id="GO:0006606">
    <property type="term" value="P:protein import into nucleus"/>
    <property type="evidence" value="ECO:0007669"/>
    <property type="project" value="TreeGrafter"/>
</dbReference>
<reference evidence="6" key="1">
    <citation type="submission" date="2016-05" db="EMBL/GenBank/DDBJ databases">
        <title>Comparative genomics of biotechnologically important yeasts.</title>
        <authorList>
            <consortium name="DOE Joint Genome Institute"/>
            <person name="Riley R."/>
            <person name="Haridas S."/>
            <person name="Wolfe K.H."/>
            <person name="Lopes M.R."/>
            <person name="Hittinger C.T."/>
            <person name="Goker M."/>
            <person name="Salamov A."/>
            <person name="Wisecaver J."/>
            <person name="Long T.M."/>
            <person name="Aerts A.L."/>
            <person name="Barry K."/>
            <person name="Choi C."/>
            <person name="Clum A."/>
            <person name="Coughlan A.Y."/>
            <person name="Deshpande S."/>
            <person name="Douglass A.P."/>
            <person name="Hanson S.J."/>
            <person name="Klenk H.-P."/>
            <person name="Labutti K."/>
            <person name="Lapidus A."/>
            <person name="Lindquist E."/>
            <person name="Lipzen A."/>
            <person name="Meier-Kolthoff J.P."/>
            <person name="Ohm R.A."/>
            <person name="Otillar R.P."/>
            <person name="Pangilinan J."/>
            <person name="Peng Y."/>
            <person name="Rokas A."/>
            <person name="Rosa C.A."/>
            <person name="Scheuner C."/>
            <person name="Sibirny A.A."/>
            <person name="Slot J.C."/>
            <person name="Stielow J.B."/>
            <person name="Sun H."/>
            <person name="Kurtzman C.P."/>
            <person name="Blackwell M."/>
            <person name="Grigoriev I.V."/>
            <person name="Jeffries T.W."/>
        </authorList>
    </citation>
    <scope>NUCLEOTIDE SEQUENCE [LARGE SCALE GENOMIC DNA]</scope>
    <source>
        <strain evidence="6">DSM 1968</strain>
    </source>
</reference>
<dbReference type="PROSITE" id="PS50166">
    <property type="entry name" value="IMPORTIN_B_NT"/>
    <property type="match status" value="1"/>
</dbReference>
<dbReference type="FunCoup" id="A0A1D2VJ71">
    <property type="interactions" value="1105"/>
</dbReference>
<evidence type="ECO:0000256" key="1">
    <source>
        <dbReference type="ARBA" id="ARBA00004123"/>
    </source>
</evidence>
<comment type="subcellular location">
    <subcellularLocation>
        <location evidence="1">Nucleus</location>
    </subcellularLocation>
</comment>
<sequence>MRQVISDLLFKTQDPNNLIRSQAEQQFLLLSLQNPSSVGLALVQIAADHAEVVPNRQSALLNLKRLVPLYWSFGFTSFKGTAINQETKAVIRSHLLSLICDNDSKIRNSSTYCIVQISVVDYPEEWPDLISVLYSFIDLNNSVSSKNSILGGLIVLSSLFDDLITDDQFFEGSIGLNTLTYCKNILATDTSPKNSNPNDKKIDVNTKIEIAKLLETCLRQFQGPEATMTSTRADFAKESVVQVANLLLELLNELFNYINSNNVLDSSYLLYNEQLYKVLILLINNFNLKQYYKQLFYLSINQLSSLTKFHYNLSVLKIDDSQSSNPYSIYKIVSFSHNNIGNDDPIFILNKLLTQIYQFLSSVNNCSLSNTKPSNKFANIDLFSTLFNSISLQAISSNDSIQNYISDFNSFVTEESGMSIDFTLRDSINEYLSELNHHDSSTFLNWSIQSFLSSINENVFVISRTLIVLSKFIEIFQYVLSDEMISNAFTHSIEVCFNYLQNQDPSNNDSDLDGNLNLIRASLCISLTYYSQFFPFDKFKLSSNYQDMVASIISSLIDSGATDDTPTTLMENVVPCIKIDPKNAYNTDSIIKLIFKISSSDFSNISIINETADAIGTLFENIKIENFIKQCEFGLPLLINNLIDNINSFNGLKIEYSPQLNFSLEYLNLFIKNCPSKELPEDIFKYTFSVVSKLLLIENIEDQILQLGSEILNSILISSDSNFFINYKNEQGLSGIEITLKLAEKFLSPTLSDSAALNIGSIVLSIVSKFSSYLNDYLSNLIQAVTKRLTIATNIVIMENMIMVFCHLVLLSASDTINFLDSIKFEDNKSGLEKVIPIWLDTFTSIRGYEKIKKNILALGKIFMLSDPRIENIIVDGDLIPNQIDPNIIVTRSIAKKMPQIYQKISCYVKILKLFISELSFQNQQPNPSDYVVSKVGENDNEEGWEDLEDLGAPTFEKLTSYIDAIDDADEEDEEKGNLAINQDNKQILIEFFKECAQKSEVTNFRKYYDVLSDEEKKILCDNIIF</sequence>
<evidence type="ECO:0000259" key="4">
    <source>
        <dbReference type="PROSITE" id="PS50166"/>
    </source>
</evidence>
<dbReference type="InterPro" id="IPR001494">
    <property type="entry name" value="Importin-beta_N"/>
</dbReference>
<dbReference type="STRING" id="1344418.A0A1D2VJ71"/>
<dbReference type="AlphaFoldDB" id="A0A1D2VJ71"/>
<organism evidence="5 6">
    <name type="scientific">Ascoidea rubescens DSM 1968</name>
    <dbReference type="NCBI Taxonomy" id="1344418"/>
    <lineage>
        <taxon>Eukaryota</taxon>
        <taxon>Fungi</taxon>
        <taxon>Dikarya</taxon>
        <taxon>Ascomycota</taxon>
        <taxon>Saccharomycotina</taxon>
        <taxon>Saccharomycetes</taxon>
        <taxon>Ascoideaceae</taxon>
        <taxon>Ascoidea</taxon>
    </lineage>
</organism>
<dbReference type="PANTHER" id="PTHR10997:SF9">
    <property type="entry name" value="IMPORTIN-9"/>
    <property type="match status" value="1"/>
</dbReference>
<dbReference type="InterPro" id="IPR011989">
    <property type="entry name" value="ARM-like"/>
</dbReference>
<dbReference type="GO" id="GO:0031267">
    <property type="term" value="F:small GTPase binding"/>
    <property type="evidence" value="ECO:0007669"/>
    <property type="project" value="InterPro"/>
</dbReference>
<dbReference type="SUPFAM" id="SSF48371">
    <property type="entry name" value="ARM repeat"/>
    <property type="match status" value="1"/>
</dbReference>
<dbReference type="RefSeq" id="XP_020047975.1">
    <property type="nucleotide sequence ID" value="XM_020190507.1"/>
</dbReference>
<dbReference type="GO" id="GO:0005829">
    <property type="term" value="C:cytosol"/>
    <property type="evidence" value="ECO:0007669"/>
    <property type="project" value="TreeGrafter"/>
</dbReference>
<dbReference type="SMART" id="SM00913">
    <property type="entry name" value="IBN_N"/>
    <property type="match status" value="1"/>
</dbReference>
<dbReference type="InParanoid" id="A0A1D2VJ71"/>
<evidence type="ECO:0000256" key="2">
    <source>
        <dbReference type="ARBA" id="ARBA00022448"/>
    </source>
</evidence>
<protein>
    <submittedName>
        <fullName evidence="5">ARM repeat-containing protein</fullName>
    </submittedName>
</protein>
<dbReference type="EMBL" id="KV454479">
    <property type="protein sequence ID" value="ODV61668.1"/>
    <property type="molecule type" value="Genomic_DNA"/>
</dbReference>
<dbReference type="OrthoDB" id="431626at2759"/>
<dbReference type="InterPro" id="IPR016024">
    <property type="entry name" value="ARM-type_fold"/>
</dbReference>
<evidence type="ECO:0000313" key="6">
    <source>
        <dbReference type="Proteomes" id="UP000095038"/>
    </source>
</evidence>
<dbReference type="Proteomes" id="UP000095038">
    <property type="component" value="Unassembled WGS sequence"/>
</dbReference>
<evidence type="ECO:0000256" key="3">
    <source>
        <dbReference type="ARBA" id="ARBA00023242"/>
    </source>
</evidence>
<feature type="domain" description="Importin N-terminal" evidence="4">
    <location>
        <begin position="23"/>
        <end position="101"/>
    </location>
</feature>
<keyword evidence="2" id="KW-0813">Transport</keyword>